<keyword evidence="2" id="KW-0521">NADP</keyword>
<dbReference type="GO" id="GO:0050664">
    <property type="term" value="F:oxidoreductase activity, acting on NAD(P)H, oxygen as acceptor"/>
    <property type="evidence" value="ECO:0007669"/>
    <property type="project" value="TreeGrafter"/>
</dbReference>
<dbReference type="FunFam" id="3.40.50.720:FF:000245">
    <property type="entry name" value="Short chain dehydrogenase, putative"/>
    <property type="match status" value="1"/>
</dbReference>
<dbReference type="InParanoid" id="A0A1Z5T0B4"/>
<dbReference type="PANTHER" id="PTHR43008:SF9">
    <property type="entry name" value="OXIDOREDUCTASE"/>
    <property type="match status" value="1"/>
</dbReference>
<dbReference type="Proteomes" id="UP000194280">
    <property type="component" value="Unassembled WGS sequence"/>
</dbReference>
<comment type="similarity">
    <text evidence="1">Belongs to the short-chain dehydrogenases/reductases (SDR) family.</text>
</comment>
<accession>A0A1Z5T0B4</accession>
<dbReference type="OrthoDB" id="1669814at2759"/>
<dbReference type="Gene3D" id="3.40.50.720">
    <property type="entry name" value="NAD(P)-binding Rossmann-like Domain"/>
    <property type="match status" value="1"/>
</dbReference>
<dbReference type="SMART" id="SM00822">
    <property type="entry name" value="PKS_KR"/>
    <property type="match status" value="1"/>
</dbReference>
<evidence type="ECO:0000256" key="2">
    <source>
        <dbReference type="ARBA" id="ARBA00022857"/>
    </source>
</evidence>
<dbReference type="VEuPathDB" id="FungiDB:BTJ68_09605"/>
<evidence type="ECO:0000256" key="1">
    <source>
        <dbReference type="ARBA" id="ARBA00006484"/>
    </source>
</evidence>
<dbReference type="STRING" id="1157616.A0A1Z5T0B4"/>
<sequence>MASLLRSTAPALFKPSSLRAALRPCSAAQLPRCYSTAFRPTIQRFQAEKTPDQLVTDFKTTENAPESDETDAIGPTKNLFSLEGKTVVITGGGRGLGLTLAGAVIEAGGHAACLDVLEEPTASDWPILQKLAKRSGVTLTYNRCDITSEEQVSGLYEEISKHGKAHNAPLAGLVACAGIQQKQMAVDYPIEDFKKMMDVNVTGAFITAKHAARHFINDGTKGSIVLIASMSGQIANRGLYCSAYNTSKAAVHQMCRSMAQEIGTHGIRINTLSPGYIRTAMTDALLKVDPDLQKTWMAGALLGRLGAPEDFKAPAVFLLANGSDWVTGSDLRVDGGHCASA</sequence>
<keyword evidence="6" id="KW-1185">Reference proteome</keyword>
<reference evidence="5 6" key="1">
    <citation type="submission" date="2017-01" db="EMBL/GenBank/DDBJ databases">
        <title>The recent genome duplication of the halophilic yeast Hortaea werneckii: insights from long-read sequencing.</title>
        <authorList>
            <person name="Sinha S."/>
            <person name="Flibotte S."/>
            <person name="Neira M."/>
            <person name="Lenassi M."/>
            <person name="Gostincar C."/>
            <person name="Stajich J.E."/>
            <person name="Nislow C.E."/>
        </authorList>
    </citation>
    <scope>NUCLEOTIDE SEQUENCE [LARGE SCALE GENOMIC DNA]</scope>
    <source>
        <strain evidence="5 6">EXF-2000</strain>
    </source>
</reference>
<dbReference type="InterPro" id="IPR020904">
    <property type="entry name" value="Sc_DH/Rdtase_CS"/>
</dbReference>
<evidence type="ECO:0000313" key="5">
    <source>
        <dbReference type="EMBL" id="OTA28022.1"/>
    </source>
</evidence>
<dbReference type="PROSITE" id="PS00061">
    <property type="entry name" value="ADH_SHORT"/>
    <property type="match status" value="1"/>
</dbReference>
<dbReference type="InterPro" id="IPR057326">
    <property type="entry name" value="KR_dom"/>
</dbReference>
<comment type="caution">
    <text evidence="5">The sequence shown here is derived from an EMBL/GenBank/DDBJ whole genome shotgun (WGS) entry which is preliminary data.</text>
</comment>
<evidence type="ECO:0000256" key="3">
    <source>
        <dbReference type="ARBA" id="ARBA00023002"/>
    </source>
</evidence>
<dbReference type="Pfam" id="PF13561">
    <property type="entry name" value="adh_short_C2"/>
    <property type="match status" value="1"/>
</dbReference>
<name>A0A1Z5T0B4_HORWE</name>
<dbReference type="SUPFAM" id="SSF51735">
    <property type="entry name" value="NAD(P)-binding Rossmann-fold domains"/>
    <property type="match status" value="1"/>
</dbReference>
<proteinExistence type="inferred from homology"/>
<evidence type="ECO:0000259" key="4">
    <source>
        <dbReference type="SMART" id="SM00822"/>
    </source>
</evidence>
<dbReference type="PANTHER" id="PTHR43008">
    <property type="entry name" value="BENZIL REDUCTASE"/>
    <property type="match status" value="1"/>
</dbReference>
<keyword evidence="3" id="KW-0560">Oxidoreductase</keyword>
<protein>
    <recommendedName>
        <fullName evidence="4">Ketoreductase domain-containing protein</fullName>
    </recommendedName>
</protein>
<dbReference type="EMBL" id="MUNK01000167">
    <property type="protein sequence ID" value="OTA28022.1"/>
    <property type="molecule type" value="Genomic_DNA"/>
</dbReference>
<dbReference type="GO" id="GO:0016616">
    <property type="term" value="F:oxidoreductase activity, acting on the CH-OH group of donors, NAD or NADP as acceptor"/>
    <property type="evidence" value="ECO:0007669"/>
    <property type="project" value="UniProtKB-ARBA"/>
</dbReference>
<dbReference type="InterPro" id="IPR036291">
    <property type="entry name" value="NAD(P)-bd_dom_sf"/>
</dbReference>
<dbReference type="PRINTS" id="PR00081">
    <property type="entry name" value="GDHRDH"/>
</dbReference>
<dbReference type="AlphaFoldDB" id="A0A1Z5T0B4"/>
<evidence type="ECO:0000313" key="6">
    <source>
        <dbReference type="Proteomes" id="UP000194280"/>
    </source>
</evidence>
<feature type="domain" description="Ketoreductase" evidence="4">
    <location>
        <begin position="85"/>
        <end position="275"/>
    </location>
</feature>
<gene>
    <name evidence="5" type="ORF">BTJ68_09605</name>
</gene>
<dbReference type="InterPro" id="IPR002347">
    <property type="entry name" value="SDR_fam"/>
</dbReference>
<organism evidence="5 6">
    <name type="scientific">Hortaea werneckii EXF-2000</name>
    <dbReference type="NCBI Taxonomy" id="1157616"/>
    <lineage>
        <taxon>Eukaryota</taxon>
        <taxon>Fungi</taxon>
        <taxon>Dikarya</taxon>
        <taxon>Ascomycota</taxon>
        <taxon>Pezizomycotina</taxon>
        <taxon>Dothideomycetes</taxon>
        <taxon>Dothideomycetidae</taxon>
        <taxon>Mycosphaerellales</taxon>
        <taxon>Teratosphaeriaceae</taxon>
        <taxon>Hortaea</taxon>
    </lineage>
</organism>